<feature type="region of interest" description="Disordered" evidence="1">
    <location>
        <begin position="1"/>
        <end position="22"/>
    </location>
</feature>
<gene>
    <name evidence="2" type="ORF">B9K05_10275</name>
</gene>
<organism evidence="2 3">
    <name type="scientific">Acetobacter syzygii</name>
    <dbReference type="NCBI Taxonomy" id="146476"/>
    <lineage>
        <taxon>Bacteria</taxon>
        <taxon>Pseudomonadati</taxon>
        <taxon>Pseudomonadota</taxon>
        <taxon>Alphaproteobacteria</taxon>
        <taxon>Acetobacterales</taxon>
        <taxon>Acetobacteraceae</taxon>
        <taxon>Acetobacter</taxon>
    </lineage>
</organism>
<reference evidence="2 3" key="1">
    <citation type="submission" date="2017-04" db="EMBL/GenBank/DDBJ databases">
        <title>Kefir bacterial isolates.</title>
        <authorList>
            <person name="Kim Y."/>
            <person name="Blasche S."/>
            <person name="Patil K.R."/>
        </authorList>
    </citation>
    <scope>NUCLEOTIDE SEQUENCE [LARGE SCALE GENOMIC DNA]</scope>
    <source>
        <strain evidence="2 3">KR-2</strain>
    </source>
</reference>
<dbReference type="EMBL" id="NDFP01000011">
    <property type="protein sequence ID" value="PAL23442.1"/>
    <property type="molecule type" value="Genomic_DNA"/>
</dbReference>
<feature type="compositionally biased region" description="Polar residues" evidence="1">
    <location>
        <begin position="8"/>
        <end position="22"/>
    </location>
</feature>
<sequence>MGRARAASTVTEQAMTATTGSGSLPGAGSWVGLGAEGAAMPSAATMLQAARTALAQAQAQQADVLFTLSEGAQNLLGSALLSTEAVTTSTTEELAAATQGTRAAFATDGTSTLAADVMQAANAVLNDTSTTVEQKNMAAALKQLVTAMGAQSATAEQNAAGLSPRTIGQTISQMLDQQAGAAVAGSALGGAVVTPSGLYGLASSAVQEGRRSMATALLGMGTAQAEEIVLPGGIVQLPQQATGTGGAASGATVASELAGNGLSSALLPDLFKAIASVLMDAGATAEQKAAATALLQMFETAETPEQIPQALLNPCLAAVLVPAPSPSVRGRLVRAALAEEVENMGQTEGAEPSAIGAGGLRAALGKNAAYLAAVQQPLLAHTLQLTQKQEAEAVEAALAGWGMAALSPAQLMEEALQSSSILAFSQNLMADSVYMGALASTGLTPVLVMSWAALLSGCLPRAYPFVPRVWRRANKRKWTRKKRPPKMDFQNLFFTDAPVQA</sequence>
<evidence type="ECO:0000313" key="2">
    <source>
        <dbReference type="EMBL" id="PAL23442.1"/>
    </source>
</evidence>
<proteinExistence type="predicted"/>
<dbReference type="AlphaFoldDB" id="A0A270BEL8"/>
<dbReference type="Proteomes" id="UP000216033">
    <property type="component" value="Unassembled WGS sequence"/>
</dbReference>
<keyword evidence="3" id="KW-1185">Reference proteome</keyword>
<dbReference type="STRING" id="1231343.Absy_022_033"/>
<accession>A0A270BEL8</accession>
<protein>
    <submittedName>
        <fullName evidence="2">Uncharacterized protein</fullName>
    </submittedName>
</protein>
<evidence type="ECO:0000313" key="3">
    <source>
        <dbReference type="Proteomes" id="UP000216033"/>
    </source>
</evidence>
<name>A0A270BEL8_9PROT</name>
<evidence type="ECO:0000256" key="1">
    <source>
        <dbReference type="SAM" id="MobiDB-lite"/>
    </source>
</evidence>
<comment type="caution">
    <text evidence="2">The sequence shown here is derived from an EMBL/GenBank/DDBJ whole genome shotgun (WGS) entry which is preliminary data.</text>
</comment>